<keyword evidence="4" id="KW-1185">Reference proteome</keyword>
<feature type="transmembrane region" description="Helical" evidence="1">
    <location>
        <begin position="189"/>
        <end position="211"/>
    </location>
</feature>
<keyword evidence="1" id="KW-0812">Transmembrane</keyword>
<sequence>MTTDLLRRAGSALLALLTGVLVLVAFASPASARAAAAPDTNEIVSYWKDKKDRLFVESGSPLTSDQQSEIRDALSESKTRIYVAALADSSIADEAAAGNLINSLGQALEREGRGKFTVVVLDGTRIYSRSNLIGRNAATLADLAASAANGDIAAGMKDFINRVNLAADGNRRAALDPDSTVSSDSGGGGGFGVLVGILVLFLAGGVGLFLYSRKKQREREAREAAELAAVKQTVEEDITKLGEEITELDTEVKLAASQADTQADWQRALDAYERAKAELAAVKHVDQLRSVTEALEEGRYALACVRARVNNQPVPERRPPCFFNPQHGPSVRDVRWAPPGGAPRDVPACAADAQRVEQGFDPHIREVMVDGHRRPYYDAGPAYAPYAYGYYGGFGDVMTGMLVGTMLGSMIGGGFGFGGFGAGYSAGYAEGVQDAGGFGGGDFGGGDWSGGDWTSGGDFGGGDFGGDW</sequence>
<feature type="chain" id="PRO_5021899778" description="TLP18.3/Psb32/MOLO-1 phosphatase superfamily protein" evidence="2">
    <location>
        <begin position="35"/>
        <end position="468"/>
    </location>
</feature>
<dbReference type="Proteomes" id="UP000319213">
    <property type="component" value="Unassembled WGS sequence"/>
</dbReference>
<keyword evidence="1" id="KW-0472">Membrane</keyword>
<evidence type="ECO:0000313" key="3">
    <source>
        <dbReference type="EMBL" id="TQM76936.1"/>
    </source>
</evidence>
<dbReference type="RefSeq" id="WP_142260742.1">
    <property type="nucleotide sequence ID" value="NZ_BMPV01000005.1"/>
</dbReference>
<evidence type="ECO:0008006" key="5">
    <source>
        <dbReference type="Google" id="ProtNLM"/>
    </source>
</evidence>
<keyword evidence="2" id="KW-0732">Signal</keyword>
<dbReference type="AlphaFoldDB" id="A0A543J279"/>
<protein>
    <recommendedName>
        <fullName evidence="5">TLP18.3/Psb32/MOLO-1 phosphatase superfamily protein</fullName>
    </recommendedName>
</protein>
<name>A0A543J279_9ACTN</name>
<gene>
    <name evidence="3" type="ORF">FHX40_3688</name>
</gene>
<evidence type="ECO:0000256" key="2">
    <source>
        <dbReference type="SAM" id="SignalP"/>
    </source>
</evidence>
<evidence type="ECO:0000313" key="4">
    <source>
        <dbReference type="Proteomes" id="UP000319213"/>
    </source>
</evidence>
<evidence type="ECO:0000256" key="1">
    <source>
        <dbReference type="SAM" id="Phobius"/>
    </source>
</evidence>
<organism evidence="3 4">
    <name type="scientific">Thermopolyspora flexuosa</name>
    <dbReference type="NCBI Taxonomy" id="103836"/>
    <lineage>
        <taxon>Bacteria</taxon>
        <taxon>Bacillati</taxon>
        <taxon>Actinomycetota</taxon>
        <taxon>Actinomycetes</taxon>
        <taxon>Streptosporangiales</taxon>
        <taxon>Streptosporangiaceae</taxon>
        <taxon>Thermopolyspora</taxon>
    </lineage>
</organism>
<dbReference type="EMBL" id="VFPQ01000001">
    <property type="protein sequence ID" value="TQM76936.1"/>
    <property type="molecule type" value="Genomic_DNA"/>
</dbReference>
<keyword evidence="1" id="KW-1133">Transmembrane helix</keyword>
<comment type="caution">
    <text evidence="3">The sequence shown here is derived from an EMBL/GenBank/DDBJ whole genome shotgun (WGS) entry which is preliminary data.</text>
</comment>
<accession>A0A543J279</accession>
<reference evidence="3 4" key="1">
    <citation type="submission" date="2019-06" db="EMBL/GenBank/DDBJ databases">
        <title>Sequencing the genomes of 1000 actinobacteria strains.</title>
        <authorList>
            <person name="Klenk H.-P."/>
        </authorList>
    </citation>
    <scope>NUCLEOTIDE SEQUENCE [LARGE SCALE GENOMIC DNA]</scope>
    <source>
        <strain evidence="3 4">DSM 43186</strain>
    </source>
</reference>
<proteinExistence type="predicted"/>
<feature type="signal peptide" evidence="2">
    <location>
        <begin position="1"/>
        <end position="34"/>
    </location>
</feature>
<dbReference type="OrthoDB" id="4808153at2"/>